<evidence type="ECO:0000313" key="9">
    <source>
        <dbReference type="Proteomes" id="UP001209570"/>
    </source>
</evidence>
<sequence>MTSTATSSGLYHEKQSLLRCGIHAINNLLQEPAVDQRAMDAACEQLVQADPSGGSTILSSWIWHPHRAPLGLGNYDVNVLMLVLQQKGFDMQWVNKTQRVTPETMDFDAVVGVLCNVITTGGLWRRILEQRHWFAIRKIDGLCFNLDSKLDEPMPFAGDDECRRFLQELLDTGECELFIVRRVASQEVASAPREP</sequence>
<keyword evidence="5 6" id="KW-0378">Hydrolase</keyword>
<dbReference type="InterPro" id="IPR006155">
    <property type="entry name" value="Josephin"/>
</dbReference>
<dbReference type="AlphaFoldDB" id="A0AAD5M2D0"/>
<proteinExistence type="predicted"/>
<dbReference type="SMART" id="SM01246">
    <property type="entry name" value="Josephin"/>
    <property type="match status" value="1"/>
</dbReference>
<evidence type="ECO:0000256" key="1">
    <source>
        <dbReference type="ARBA" id="ARBA00000707"/>
    </source>
</evidence>
<dbReference type="GO" id="GO:0004843">
    <property type="term" value="F:cysteine-type deubiquitinase activity"/>
    <property type="evidence" value="ECO:0007669"/>
    <property type="project" value="UniProtKB-EC"/>
</dbReference>
<reference evidence="8" key="1">
    <citation type="submission" date="2021-12" db="EMBL/GenBank/DDBJ databases">
        <title>Prjna785345.</title>
        <authorList>
            <person name="Rujirawat T."/>
            <person name="Krajaejun T."/>
        </authorList>
    </citation>
    <scope>NUCLEOTIDE SEQUENCE</scope>
    <source>
        <strain evidence="8">Pi057C3</strain>
    </source>
</reference>
<dbReference type="PROSITE" id="PS50957">
    <property type="entry name" value="JOSEPHIN"/>
    <property type="match status" value="1"/>
</dbReference>
<comment type="catalytic activity">
    <reaction evidence="1">
        <text>Thiol-dependent hydrolysis of ester, thioester, amide, peptide and isopeptide bonds formed by the C-terminal Gly of ubiquitin (a 76-residue protein attached to proteins as an intracellular targeting signal).</text>
        <dbReference type="EC" id="3.4.19.12"/>
    </reaction>
</comment>
<accession>A0AAD5M2D0</accession>
<evidence type="ECO:0000313" key="8">
    <source>
        <dbReference type="EMBL" id="KAJ0392827.1"/>
    </source>
</evidence>
<dbReference type="GO" id="GO:0006508">
    <property type="term" value="P:proteolysis"/>
    <property type="evidence" value="ECO:0007669"/>
    <property type="project" value="UniProtKB-KW"/>
</dbReference>
<keyword evidence="9" id="KW-1185">Reference proteome</keyword>
<feature type="active site" evidence="6">
    <location>
        <position position="20"/>
    </location>
</feature>
<feature type="active site" evidence="6">
    <location>
        <position position="132"/>
    </location>
</feature>
<dbReference type="InterPro" id="IPR040053">
    <property type="entry name" value="JOSD1/2"/>
</dbReference>
<dbReference type="EMBL" id="JAKCXM010000567">
    <property type="protein sequence ID" value="KAJ0392827.1"/>
    <property type="molecule type" value="Genomic_DNA"/>
</dbReference>
<protein>
    <recommendedName>
        <fullName evidence="2">ubiquitinyl hydrolase 1</fullName>
        <ecNumber evidence="2">3.4.19.12</ecNumber>
    </recommendedName>
</protein>
<dbReference type="PANTHER" id="PTHR13291:SF0">
    <property type="entry name" value="JOSEPHIN-LIKE PROTEIN"/>
    <property type="match status" value="1"/>
</dbReference>
<dbReference type="Gene3D" id="3.90.70.40">
    <property type="match status" value="1"/>
</dbReference>
<evidence type="ECO:0000256" key="2">
    <source>
        <dbReference type="ARBA" id="ARBA00012759"/>
    </source>
</evidence>
<dbReference type="EC" id="3.4.19.12" evidence="2"/>
<feature type="domain" description="Josephin" evidence="7">
    <location>
        <begin position="7"/>
        <end position="195"/>
    </location>
</feature>
<dbReference type="GO" id="GO:0016579">
    <property type="term" value="P:protein deubiquitination"/>
    <property type="evidence" value="ECO:0007669"/>
    <property type="project" value="InterPro"/>
</dbReference>
<dbReference type="Proteomes" id="UP001209570">
    <property type="component" value="Unassembled WGS sequence"/>
</dbReference>
<organism evidence="8 9">
    <name type="scientific">Pythium insidiosum</name>
    <name type="common">Pythiosis disease agent</name>
    <dbReference type="NCBI Taxonomy" id="114742"/>
    <lineage>
        <taxon>Eukaryota</taxon>
        <taxon>Sar</taxon>
        <taxon>Stramenopiles</taxon>
        <taxon>Oomycota</taxon>
        <taxon>Peronosporomycetes</taxon>
        <taxon>Pythiales</taxon>
        <taxon>Pythiaceae</taxon>
        <taxon>Pythium</taxon>
    </lineage>
</organism>
<evidence type="ECO:0000256" key="5">
    <source>
        <dbReference type="ARBA" id="ARBA00022801"/>
    </source>
</evidence>
<dbReference type="PANTHER" id="PTHR13291">
    <property type="entry name" value="JOSEPHIN 1, 2"/>
    <property type="match status" value="1"/>
</dbReference>
<evidence type="ECO:0000256" key="3">
    <source>
        <dbReference type="ARBA" id="ARBA00022670"/>
    </source>
</evidence>
<keyword evidence="3" id="KW-0645">Protease</keyword>
<feature type="active site" evidence="6">
    <location>
        <position position="147"/>
    </location>
</feature>
<evidence type="ECO:0000256" key="4">
    <source>
        <dbReference type="ARBA" id="ARBA00022786"/>
    </source>
</evidence>
<gene>
    <name evidence="8" type="ORF">P43SY_009671</name>
</gene>
<name>A0AAD5M2D0_PYTIN</name>
<dbReference type="Pfam" id="PF02099">
    <property type="entry name" value="Josephin"/>
    <property type="match status" value="1"/>
</dbReference>
<keyword evidence="4" id="KW-0833">Ubl conjugation pathway</keyword>
<evidence type="ECO:0000259" key="7">
    <source>
        <dbReference type="PROSITE" id="PS50957"/>
    </source>
</evidence>
<comment type="caution">
    <text evidence="8">The sequence shown here is derived from an EMBL/GenBank/DDBJ whole genome shotgun (WGS) entry which is preliminary data.</text>
</comment>
<evidence type="ECO:0000256" key="6">
    <source>
        <dbReference type="PROSITE-ProRule" id="PRU00331"/>
    </source>
</evidence>